<evidence type="ECO:0000256" key="1">
    <source>
        <dbReference type="SAM" id="SignalP"/>
    </source>
</evidence>
<feature type="chain" id="PRO_5043999374" description="Secreted protein" evidence="1">
    <location>
        <begin position="26"/>
        <end position="69"/>
    </location>
</feature>
<reference evidence="2" key="1">
    <citation type="submission" date="2024-04" db="EMBL/GenBank/DDBJ databases">
        <authorList>
            <consortium name="Molecular Ecology Group"/>
        </authorList>
    </citation>
    <scope>NUCLEOTIDE SEQUENCE</scope>
</reference>
<evidence type="ECO:0008006" key="4">
    <source>
        <dbReference type="Google" id="ProtNLM"/>
    </source>
</evidence>
<sequence length="69" mass="7324">MAFGCAPLYIRLAAFLSAVSPNVSCGGSWYLNVTLEPLQIFTTSAATRHRRGCYTSTTSTSSTSQAITS</sequence>
<accession>A0AAV2NBQ0</accession>
<protein>
    <recommendedName>
        <fullName evidence="4">Secreted protein</fullName>
    </recommendedName>
</protein>
<evidence type="ECO:0000313" key="2">
    <source>
        <dbReference type="EMBL" id="CAL1677318.1"/>
    </source>
</evidence>
<dbReference type="AlphaFoldDB" id="A0AAV2NBQ0"/>
<dbReference type="EMBL" id="OZ034835">
    <property type="protein sequence ID" value="CAL1677318.1"/>
    <property type="molecule type" value="Genomic_DNA"/>
</dbReference>
<feature type="signal peptide" evidence="1">
    <location>
        <begin position="1"/>
        <end position="25"/>
    </location>
</feature>
<keyword evidence="1" id="KW-0732">Signal</keyword>
<gene>
    <name evidence="2" type="ORF">LPLAT_LOCUS3344</name>
</gene>
<dbReference type="Proteomes" id="UP001497644">
    <property type="component" value="Chromosome 12"/>
</dbReference>
<evidence type="ECO:0000313" key="3">
    <source>
        <dbReference type="Proteomes" id="UP001497644"/>
    </source>
</evidence>
<name>A0AAV2NBQ0_9HYME</name>
<proteinExistence type="predicted"/>
<organism evidence="2 3">
    <name type="scientific">Lasius platythorax</name>
    <dbReference type="NCBI Taxonomy" id="488582"/>
    <lineage>
        <taxon>Eukaryota</taxon>
        <taxon>Metazoa</taxon>
        <taxon>Ecdysozoa</taxon>
        <taxon>Arthropoda</taxon>
        <taxon>Hexapoda</taxon>
        <taxon>Insecta</taxon>
        <taxon>Pterygota</taxon>
        <taxon>Neoptera</taxon>
        <taxon>Endopterygota</taxon>
        <taxon>Hymenoptera</taxon>
        <taxon>Apocrita</taxon>
        <taxon>Aculeata</taxon>
        <taxon>Formicoidea</taxon>
        <taxon>Formicidae</taxon>
        <taxon>Formicinae</taxon>
        <taxon>Lasius</taxon>
        <taxon>Lasius</taxon>
    </lineage>
</organism>
<keyword evidence="3" id="KW-1185">Reference proteome</keyword>